<gene>
    <name evidence="2" type="ORF">Moror_2964</name>
</gene>
<dbReference type="EMBL" id="AWSO01003054">
    <property type="protein sequence ID" value="ESK80740.1"/>
    <property type="molecule type" value="Genomic_DNA"/>
</dbReference>
<proteinExistence type="predicted"/>
<protein>
    <submittedName>
        <fullName evidence="2">Uncharacterized protein</fullName>
    </submittedName>
</protein>
<evidence type="ECO:0000313" key="3">
    <source>
        <dbReference type="Proteomes" id="UP000017559"/>
    </source>
</evidence>
<name>V2WKL5_MONRO</name>
<dbReference type="Proteomes" id="UP000017559">
    <property type="component" value="Unassembled WGS sequence"/>
</dbReference>
<reference evidence="2 3" key="1">
    <citation type="journal article" date="2014" name="BMC Genomics">
        <title>Genome and secretome analysis of the hemibiotrophic fungal pathogen, Moniliophthora roreri, which causes frosty pod rot disease of cacao: mechanisms of the biotrophic and necrotrophic phases.</title>
        <authorList>
            <person name="Meinhardt L.W."/>
            <person name="Costa G.G.L."/>
            <person name="Thomazella D.P.T."/>
            <person name="Teixeira P.J.P.L."/>
            <person name="Carazzolle M.F."/>
            <person name="Schuster S.C."/>
            <person name="Carlson J.E."/>
            <person name="Guiltinan M.J."/>
            <person name="Mieczkowski P."/>
            <person name="Farmer A."/>
            <person name="Ramaraj T."/>
            <person name="Crozier J."/>
            <person name="Davis R.E."/>
            <person name="Shao J."/>
            <person name="Melnick R.L."/>
            <person name="Pereira G.A.G."/>
            <person name="Bailey B.A."/>
        </authorList>
    </citation>
    <scope>NUCLEOTIDE SEQUENCE [LARGE SCALE GENOMIC DNA]</scope>
    <source>
        <strain evidence="2 3">MCA 2997</strain>
    </source>
</reference>
<keyword evidence="3" id="KW-1185">Reference proteome</keyword>
<dbReference type="AlphaFoldDB" id="V2WKL5"/>
<evidence type="ECO:0000256" key="1">
    <source>
        <dbReference type="SAM" id="MobiDB-lite"/>
    </source>
</evidence>
<comment type="caution">
    <text evidence="2">The sequence shown here is derived from an EMBL/GenBank/DDBJ whole genome shotgun (WGS) entry which is preliminary data.</text>
</comment>
<organism evidence="2 3">
    <name type="scientific">Moniliophthora roreri (strain MCA 2997)</name>
    <name type="common">Cocoa frosty pod rot fungus</name>
    <name type="synonym">Crinipellis roreri</name>
    <dbReference type="NCBI Taxonomy" id="1381753"/>
    <lineage>
        <taxon>Eukaryota</taxon>
        <taxon>Fungi</taxon>
        <taxon>Dikarya</taxon>
        <taxon>Basidiomycota</taxon>
        <taxon>Agaricomycotina</taxon>
        <taxon>Agaricomycetes</taxon>
        <taxon>Agaricomycetidae</taxon>
        <taxon>Agaricales</taxon>
        <taxon>Marasmiineae</taxon>
        <taxon>Marasmiaceae</taxon>
        <taxon>Moniliophthora</taxon>
    </lineage>
</organism>
<evidence type="ECO:0000313" key="2">
    <source>
        <dbReference type="EMBL" id="ESK80740.1"/>
    </source>
</evidence>
<feature type="region of interest" description="Disordered" evidence="1">
    <location>
        <begin position="83"/>
        <end position="102"/>
    </location>
</feature>
<sequence>MSKARFIAELNAAGLEDEIAVLKNTHAHDAKEMEEKIAVLETHVKTEEEMQLEKEAVAVLASEDAAKTNAFKNAVQKCISELMGMPPTGNKEMPPYPENEDQ</sequence>
<accession>V2WKL5</accession>
<dbReference type="KEGG" id="mrr:Moror_2964"/>
<dbReference type="HOGENOM" id="CLU_2278185_0_0_1"/>